<proteinExistence type="predicted"/>
<dbReference type="RefSeq" id="WP_102722844.1">
    <property type="nucleotide sequence ID" value="NZ_CACRSS010000001.1"/>
</dbReference>
<sequence length="302" mass="35450">MMKTFHLVLPLILLCSGITPRVQGAATLPGSRLPLAYPETAQPREYPGYRMLAEMGWMYLPVKEPYPPLWHLQEMLKKNELELFYMCTARLFQIYCVIHIDDLRGRQCRELYHLCGLVTAAPFYQVDFSGEHPWEYGRRTRDMDTKRVAVSCLSRIIKKESAGRMNVNQKEIGKFSALYTAVILKGFRKEHQATSEEKLRKRWKEGEKNTWKVHREGRVFGWEDQFIVAQGRNDDMKYEIEEWLEEDLIRILVGYFPGHAAEARQYIRMAGYEDREINGLVDRTLGRAKETEFLYRGGKKKN</sequence>
<reference evidence="2" key="1">
    <citation type="submission" date="2019-11" db="EMBL/GenBank/DDBJ databases">
        <authorList>
            <person name="Feng L."/>
        </authorList>
    </citation>
    <scope>NUCLEOTIDE SEQUENCE</scope>
    <source>
        <strain evidence="2">AMuciniphilaLFYP55</strain>
    </source>
</reference>
<protein>
    <submittedName>
        <fullName evidence="2">Uncharacterized protein</fullName>
    </submittedName>
</protein>
<dbReference type="OrthoDB" id="207014at2"/>
<accession>A0A6N2RFE5</accession>
<name>A0A6N2RFE5_9BACT</name>
<feature type="chain" id="PRO_5026727947" evidence="1">
    <location>
        <begin position="26"/>
        <end position="302"/>
    </location>
</feature>
<evidence type="ECO:0000313" key="2">
    <source>
        <dbReference type="EMBL" id="VYS78400.1"/>
    </source>
</evidence>
<evidence type="ECO:0000256" key="1">
    <source>
        <dbReference type="SAM" id="SignalP"/>
    </source>
</evidence>
<gene>
    <name evidence="2" type="ORF">AMLFYP55_00343</name>
</gene>
<dbReference type="EMBL" id="CACRSS010000001">
    <property type="protein sequence ID" value="VYS78400.1"/>
    <property type="molecule type" value="Genomic_DNA"/>
</dbReference>
<feature type="signal peptide" evidence="1">
    <location>
        <begin position="1"/>
        <end position="25"/>
    </location>
</feature>
<organism evidence="2">
    <name type="scientific">Akkermansia muciniphila</name>
    <dbReference type="NCBI Taxonomy" id="239935"/>
    <lineage>
        <taxon>Bacteria</taxon>
        <taxon>Pseudomonadati</taxon>
        <taxon>Verrucomicrobiota</taxon>
        <taxon>Verrucomicrobiia</taxon>
        <taxon>Verrucomicrobiales</taxon>
        <taxon>Akkermansiaceae</taxon>
        <taxon>Akkermansia</taxon>
    </lineage>
</organism>
<dbReference type="AlphaFoldDB" id="A0A6N2RFE5"/>
<keyword evidence="1" id="KW-0732">Signal</keyword>